<dbReference type="SUPFAM" id="SSF53254">
    <property type="entry name" value="Phosphoglycerate mutase-like"/>
    <property type="match status" value="1"/>
</dbReference>
<dbReference type="Pfam" id="PF00300">
    <property type="entry name" value="His_Phos_1"/>
    <property type="match status" value="1"/>
</dbReference>
<dbReference type="InterPro" id="IPR013078">
    <property type="entry name" value="His_Pase_superF_clade-1"/>
</dbReference>
<dbReference type="EMBL" id="QRHA01000006">
    <property type="protein sequence ID" value="RDV25553.1"/>
    <property type="molecule type" value="Genomic_DNA"/>
</dbReference>
<reference evidence="2" key="1">
    <citation type="submission" date="2018-08" db="EMBL/GenBank/DDBJ databases">
        <authorList>
            <person name="Zhang J."/>
            <person name="Du Z.-J."/>
        </authorList>
    </citation>
    <scope>NUCLEOTIDE SEQUENCE [LARGE SCALE GENOMIC DNA]</scope>
    <source>
        <strain evidence="2">KCTC 52655</strain>
    </source>
</reference>
<proteinExistence type="predicted"/>
<evidence type="ECO:0000313" key="2">
    <source>
        <dbReference type="Proteomes" id="UP000256561"/>
    </source>
</evidence>
<sequence length="188" mass="21881">MEAKEILLIRHGRPKSATNEKVNATGFAHWVRDYNRAQLHPKSKAGHRLDLSEYYIMSSDLKRAQLSASQYSDQPIHEISALLREMDIPRYRLPFRLRAWTWVVINRAIWFAGVRGPFESFSAAKVRANYAANLLEARAETHRKVVVFGHGLSNRYIRRNLERRGWKVLSKDHGYWGLNRLQLPVSTD</sequence>
<organism evidence="1 2">
    <name type="scientific">Alteromonas aestuariivivens</name>
    <dbReference type="NCBI Taxonomy" id="1938339"/>
    <lineage>
        <taxon>Bacteria</taxon>
        <taxon>Pseudomonadati</taxon>
        <taxon>Pseudomonadota</taxon>
        <taxon>Gammaproteobacteria</taxon>
        <taxon>Alteromonadales</taxon>
        <taxon>Alteromonadaceae</taxon>
        <taxon>Alteromonas/Salinimonas group</taxon>
        <taxon>Alteromonas</taxon>
    </lineage>
</organism>
<keyword evidence="2" id="KW-1185">Reference proteome</keyword>
<dbReference type="AlphaFoldDB" id="A0A3D8M7F2"/>
<name>A0A3D8M7F2_9ALTE</name>
<accession>A0A3D8M7F2</accession>
<dbReference type="InterPro" id="IPR029033">
    <property type="entry name" value="His_PPase_superfam"/>
</dbReference>
<comment type="caution">
    <text evidence="1">The sequence shown here is derived from an EMBL/GenBank/DDBJ whole genome shotgun (WGS) entry which is preliminary data.</text>
</comment>
<dbReference type="Proteomes" id="UP000256561">
    <property type="component" value="Unassembled WGS sequence"/>
</dbReference>
<dbReference type="OrthoDB" id="9156506at2"/>
<protein>
    <submittedName>
        <fullName evidence="1">Phosphoglycerate mutase family protein</fullName>
    </submittedName>
</protein>
<gene>
    <name evidence="1" type="ORF">DXV75_09685</name>
</gene>
<evidence type="ECO:0000313" key="1">
    <source>
        <dbReference type="EMBL" id="RDV25553.1"/>
    </source>
</evidence>
<dbReference type="Gene3D" id="3.40.50.1240">
    <property type="entry name" value="Phosphoglycerate mutase-like"/>
    <property type="match status" value="1"/>
</dbReference>
<dbReference type="RefSeq" id="WP_115593206.1">
    <property type="nucleotide sequence ID" value="NZ_QRHA01000006.1"/>
</dbReference>